<dbReference type="InterPro" id="IPR010982">
    <property type="entry name" value="Lambda_DNA-bd_dom_sf"/>
</dbReference>
<dbReference type="Proteomes" id="UP001595962">
    <property type="component" value="Unassembled WGS sequence"/>
</dbReference>
<gene>
    <name evidence="1" type="ORF">ACFO3I_05020</name>
</gene>
<keyword evidence="2" id="KW-1185">Reference proteome</keyword>
<proteinExistence type="predicted"/>
<reference evidence="2" key="1">
    <citation type="journal article" date="2019" name="Int. J. Syst. Evol. Microbiol.">
        <title>The Global Catalogue of Microorganisms (GCM) 10K type strain sequencing project: providing services to taxonomists for standard genome sequencing and annotation.</title>
        <authorList>
            <consortium name="The Broad Institute Genomics Platform"/>
            <consortium name="The Broad Institute Genome Sequencing Center for Infectious Disease"/>
            <person name="Wu L."/>
            <person name="Ma J."/>
        </authorList>
    </citation>
    <scope>NUCLEOTIDE SEQUENCE [LARGE SCALE GENOMIC DNA]</scope>
    <source>
        <strain evidence="2">DT28</strain>
    </source>
</reference>
<sequence length="135" mass="14777">MALTEFGKEVRKARIDANETLVTMAKALDTTPAFLSAMETGSKKIADKWVTAITDFFEKRGIALTTLKELAASANEVVSVEGLTHQQKMLVAGLAKSPFNPAQLKQFAELLEQLNNQQEGIEDVSTKRPKSRSPV</sequence>
<dbReference type="Gene3D" id="1.10.260.40">
    <property type="entry name" value="lambda repressor-like DNA-binding domains"/>
    <property type="match status" value="1"/>
</dbReference>
<evidence type="ECO:0000313" key="2">
    <source>
        <dbReference type="Proteomes" id="UP001595962"/>
    </source>
</evidence>
<dbReference type="RefSeq" id="WP_377332257.1">
    <property type="nucleotide sequence ID" value="NZ_JBHSGB010000005.1"/>
</dbReference>
<evidence type="ECO:0000313" key="1">
    <source>
        <dbReference type="EMBL" id="MFC4654388.1"/>
    </source>
</evidence>
<name>A0ABV9JI34_9GAMM</name>
<comment type="caution">
    <text evidence="1">The sequence shown here is derived from an EMBL/GenBank/DDBJ whole genome shotgun (WGS) entry which is preliminary data.</text>
</comment>
<dbReference type="EMBL" id="JBHSGB010000005">
    <property type="protein sequence ID" value="MFC4654388.1"/>
    <property type="molecule type" value="Genomic_DNA"/>
</dbReference>
<accession>A0ABV9JI34</accession>
<dbReference type="SUPFAM" id="SSF47413">
    <property type="entry name" value="lambda repressor-like DNA-binding domains"/>
    <property type="match status" value="1"/>
</dbReference>
<protein>
    <submittedName>
        <fullName evidence="1">Helix-turn-helix transcriptional regulator</fullName>
    </submittedName>
</protein>
<organism evidence="1 2">
    <name type="scientific">Rheinheimera marina</name>
    <dbReference type="NCBI Taxonomy" id="1774958"/>
    <lineage>
        <taxon>Bacteria</taxon>
        <taxon>Pseudomonadati</taxon>
        <taxon>Pseudomonadota</taxon>
        <taxon>Gammaproteobacteria</taxon>
        <taxon>Chromatiales</taxon>
        <taxon>Chromatiaceae</taxon>
        <taxon>Rheinheimera</taxon>
    </lineage>
</organism>